<evidence type="ECO:0000256" key="1">
    <source>
        <dbReference type="PROSITE-ProRule" id="PRU00169"/>
    </source>
</evidence>
<dbReference type="GO" id="GO:0003677">
    <property type="term" value="F:DNA binding"/>
    <property type="evidence" value="ECO:0007669"/>
    <property type="project" value="InterPro"/>
</dbReference>
<dbReference type="PROSITE" id="PS50930">
    <property type="entry name" value="HTH_LYTTR"/>
    <property type="match status" value="1"/>
</dbReference>
<dbReference type="EMBL" id="FSRA01000001">
    <property type="protein sequence ID" value="SIN80524.1"/>
    <property type="molecule type" value="Genomic_DNA"/>
</dbReference>
<feature type="domain" description="HTH LytTR-type" evidence="3">
    <location>
        <begin position="152"/>
        <end position="254"/>
    </location>
</feature>
<dbReference type="InterPro" id="IPR011006">
    <property type="entry name" value="CheY-like_superfamily"/>
</dbReference>
<organism evidence="4 5">
    <name type="scientific">Chitinophaga niabensis</name>
    <dbReference type="NCBI Taxonomy" id="536979"/>
    <lineage>
        <taxon>Bacteria</taxon>
        <taxon>Pseudomonadati</taxon>
        <taxon>Bacteroidota</taxon>
        <taxon>Chitinophagia</taxon>
        <taxon>Chitinophagales</taxon>
        <taxon>Chitinophagaceae</taxon>
        <taxon>Chitinophaga</taxon>
    </lineage>
</organism>
<reference evidence="4 5" key="1">
    <citation type="submission" date="2016-11" db="EMBL/GenBank/DDBJ databases">
        <authorList>
            <person name="Jaros S."/>
            <person name="Januszkiewicz K."/>
            <person name="Wedrychowicz H."/>
        </authorList>
    </citation>
    <scope>NUCLEOTIDE SEQUENCE [LARGE SCALE GENOMIC DNA]</scope>
    <source>
        <strain evidence="4 5">DSM 24787</strain>
    </source>
</reference>
<dbReference type="SUPFAM" id="SSF52172">
    <property type="entry name" value="CheY-like"/>
    <property type="match status" value="1"/>
</dbReference>
<dbReference type="InterPro" id="IPR007492">
    <property type="entry name" value="LytTR_DNA-bd_dom"/>
</dbReference>
<dbReference type="AlphaFoldDB" id="A0A1N6EBY2"/>
<dbReference type="PANTHER" id="PTHR37299:SF1">
    <property type="entry name" value="STAGE 0 SPORULATION PROTEIN A HOMOLOG"/>
    <property type="match status" value="1"/>
</dbReference>
<evidence type="ECO:0000313" key="4">
    <source>
        <dbReference type="EMBL" id="SIN80524.1"/>
    </source>
</evidence>
<proteinExistence type="predicted"/>
<dbReference type="Gene3D" id="2.40.50.1020">
    <property type="entry name" value="LytTr DNA-binding domain"/>
    <property type="match status" value="1"/>
</dbReference>
<gene>
    <name evidence="4" type="ORF">SAMN04488055_1467</name>
</gene>
<evidence type="ECO:0000259" key="2">
    <source>
        <dbReference type="PROSITE" id="PS50110"/>
    </source>
</evidence>
<dbReference type="PROSITE" id="PS50110">
    <property type="entry name" value="RESPONSE_REGULATORY"/>
    <property type="match status" value="1"/>
</dbReference>
<dbReference type="SMART" id="SM00850">
    <property type="entry name" value="LytTR"/>
    <property type="match status" value="1"/>
</dbReference>
<evidence type="ECO:0000313" key="5">
    <source>
        <dbReference type="Proteomes" id="UP000185003"/>
    </source>
</evidence>
<dbReference type="Pfam" id="PF04397">
    <property type="entry name" value="LytTR"/>
    <property type="match status" value="1"/>
</dbReference>
<dbReference type="SMART" id="SM00448">
    <property type="entry name" value="REC"/>
    <property type="match status" value="1"/>
</dbReference>
<keyword evidence="5" id="KW-1185">Reference proteome</keyword>
<feature type="modified residue" description="4-aspartylphosphate" evidence="1">
    <location>
        <position position="55"/>
    </location>
</feature>
<dbReference type="GO" id="GO:0000156">
    <property type="term" value="F:phosphorelay response regulator activity"/>
    <property type="evidence" value="ECO:0007669"/>
    <property type="project" value="InterPro"/>
</dbReference>
<dbReference type="RefSeq" id="WP_074238610.1">
    <property type="nucleotide sequence ID" value="NZ_FSRA01000001.1"/>
</dbReference>
<dbReference type="OrthoDB" id="2168082at2"/>
<feature type="domain" description="Response regulatory" evidence="2">
    <location>
        <begin position="2"/>
        <end position="115"/>
    </location>
</feature>
<dbReference type="STRING" id="536979.SAMN04488055_1467"/>
<dbReference type="Proteomes" id="UP000185003">
    <property type="component" value="Unassembled WGS sequence"/>
</dbReference>
<dbReference type="Gene3D" id="3.40.50.2300">
    <property type="match status" value="1"/>
</dbReference>
<keyword evidence="1" id="KW-0597">Phosphoprotein</keyword>
<name>A0A1N6EBY2_9BACT</name>
<dbReference type="InterPro" id="IPR046947">
    <property type="entry name" value="LytR-like"/>
</dbReference>
<accession>A0A1N6EBY2</accession>
<protein>
    <submittedName>
        <fullName evidence="4">Two component transcriptional regulator, LytTR family</fullName>
    </submittedName>
</protein>
<dbReference type="Pfam" id="PF00072">
    <property type="entry name" value="Response_reg"/>
    <property type="match status" value="1"/>
</dbReference>
<sequence>MKVLIIEDESVAGQLLKSTIASVDPDIEVVEILDSVESSVQYLSTKPLLDLIFLDIELGDGQTFDIFKKVQIDAPVIFVTAYQEHALKAFKLNSVDYLLKPVSKDELTAALLKYRRLHVDQKQALQHNILSLLGNYRNETGAHKSRYLARNGTRLISIPAEEIAYFYTKDKLQYIKTQQNGDYIIDKRLDDIEAEVSPKTFFRLNRQFIVNYGCIEKVHTWFSGKMKVQVKPAAYEEIIISRLKAAEFKKWLGGE</sequence>
<evidence type="ECO:0000259" key="3">
    <source>
        <dbReference type="PROSITE" id="PS50930"/>
    </source>
</evidence>
<dbReference type="PANTHER" id="PTHR37299">
    <property type="entry name" value="TRANSCRIPTIONAL REGULATOR-RELATED"/>
    <property type="match status" value="1"/>
</dbReference>
<dbReference type="InterPro" id="IPR001789">
    <property type="entry name" value="Sig_transdc_resp-reg_receiver"/>
</dbReference>